<evidence type="ECO:0000313" key="3">
    <source>
        <dbReference type="Proteomes" id="UP000000812"/>
    </source>
</evidence>
<dbReference type="Proteomes" id="UP000000812">
    <property type="component" value="Chromosome"/>
</dbReference>
<dbReference type="EMBL" id="AE003849">
    <property type="protein sequence ID" value="AAF83236.1"/>
    <property type="molecule type" value="Genomic_DNA"/>
</dbReference>
<dbReference type="AlphaFoldDB" id="Q9PG76"/>
<accession>Q9PG76</accession>
<reference evidence="2 3" key="1">
    <citation type="journal article" date="2000" name="Nature">
        <title>The genome sequence of the plant pathogen Xylella fastidiosa.</title>
        <authorList>
            <person name="Simpson A.J."/>
            <person name="Reinach F.C."/>
            <person name="Arruda P."/>
            <person name="Abreu F.A."/>
            <person name="Acencio M."/>
            <person name="Alvarenga R."/>
            <person name="Alves L.M."/>
            <person name="Araya J.E."/>
            <person name="Baia G.S."/>
            <person name="Baptista C.S."/>
            <person name="Barros M.H."/>
            <person name="Bonaccorsi E.D."/>
            <person name="Bordin S."/>
            <person name="Bove J.M."/>
            <person name="Briones M.R."/>
            <person name="Bueno M.R."/>
            <person name="Camargo A.A."/>
            <person name="Camargo L.E."/>
            <person name="Carraro D.M."/>
            <person name="Carrer H."/>
            <person name="Colauto N.B."/>
            <person name="Colombo C."/>
            <person name="Costa F.F."/>
            <person name="Costa M.C."/>
            <person name="Costa-Neto C.M."/>
            <person name="Coutinho L.L."/>
            <person name="Cristofani M."/>
            <person name="Dias-Neto E."/>
            <person name="Docena C."/>
            <person name="El-Dorry H."/>
            <person name="Facincani A.P."/>
            <person name="Ferreira A.J."/>
            <person name="Ferreira V.C."/>
            <person name="Ferro J.A."/>
            <person name="Fraga J.S."/>
            <person name="Franca S.C."/>
            <person name="Franco M.C."/>
            <person name="Frohme M."/>
            <person name="Furlan L.R."/>
            <person name="Garnier M."/>
            <person name="Goldman G.H."/>
            <person name="Goldman M.H."/>
            <person name="Gomes S.L."/>
            <person name="Gruber A."/>
            <person name="Ho P.L."/>
            <person name="Hoheisel J.D."/>
            <person name="Junqueira M.L."/>
            <person name="Kemper E.L."/>
            <person name="Kitajima J.P."/>
            <person name="Krieger J.E."/>
            <person name="Kuramae E.E."/>
            <person name="Laigret F."/>
            <person name="Lambais M.R."/>
            <person name="Leite L.C."/>
            <person name="Lemos E.G."/>
            <person name="Lemos M.V."/>
            <person name="Lopes S.A."/>
            <person name="Lopes C.R."/>
            <person name="Machado J.A."/>
            <person name="Machado M.A."/>
            <person name="Madeira A.M."/>
            <person name="Madeira H.M."/>
            <person name="Marino C.L."/>
            <person name="Marques M.V."/>
            <person name="Martins E.A."/>
            <person name="Martins E.M."/>
            <person name="Matsukuma A.Y."/>
            <person name="Menck C.F."/>
            <person name="Miracca E.C."/>
            <person name="Miyaki C.Y."/>
            <person name="Monteriro-Vitorello C.B."/>
            <person name="Moon D.H."/>
            <person name="Nagai M.A."/>
            <person name="Nascimento A.L."/>
            <person name="Netto L.E."/>
            <person name="Nhani A.Jr."/>
            <person name="Nobrega F.G."/>
            <person name="Nunes L.R."/>
            <person name="Oliveira M.A."/>
            <person name="de Oliveira M.C."/>
            <person name="de Oliveira R.C."/>
            <person name="Palmieri D.A."/>
            <person name="Paris A."/>
            <person name="Peixoto B.R."/>
            <person name="Pereira G.A."/>
            <person name="Pereira H.A.Jr."/>
            <person name="Pesquero J.B."/>
            <person name="Quaggio R.B."/>
            <person name="Roberto P.G."/>
            <person name="Rodrigues V."/>
            <person name="de M Rosa A.J."/>
            <person name="de Rosa V.E.Jr."/>
            <person name="de Sa R.G."/>
            <person name="Santelli R.V."/>
            <person name="Sawasaki H.E."/>
            <person name="da Silva A.C."/>
            <person name="da Silva A.M."/>
            <person name="da Silva F.R."/>
            <person name="da Silva W.A.Jr."/>
            <person name="da Silveira J.F."/>
            <person name="Silvestri M.L."/>
            <person name="Siqueira W.J."/>
            <person name="de Souza A.A."/>
            <person name="de Souza A.P."/>
            <person name="Terenzi M.F."/>
            <person name="Truffi D."/>
            <person name="Tsai S.M."/>
            <person name="Tsuhako M.H."/>
            <person name="Vallada H."/>
            <person name="Van Sluys M.A."/>
            <person name="Verjovski-Almeida S."/>
            <person name="Vettore A.L."/>
            <person name="Zago M.A."/>
            <person name="Zatz M."/>
            <person name="Meidanis J."/>
            <person name="Setubal J.C."/>
        </authorList>
    </citation>
    <scope>NUCLEOTIDE SEQUENCE [LARGE SCALE GENOMIC DNA]</scope>
    <source>
        <strain evidence="2 3">9a5c</strain>
    </source>
</reference>
<sequence length="52" mass="6095">MMQQPPITNNFRRRRHCTHLYPLPETTDRQNLTPPHAPKNPANIEDITSMLT</sequence>
<proteinExistence type="predicted"/>
<dbReference type="PIR" id="C82806">
    <property type="entry name" value="C82806"/>
</dbReference>
<dbReference type="HOGENOM" id="CLU_3086369_0_0_6"/>
<feature type="region of interest" description="Disordered" evidence="1">
    <location>
        <begin position="21"/>
        <end position="52"/>
    </location>
</feature>
<protein>
    <submittedName>
        <fullName evidence="2">Uncharacterized protein</fullName>
    </submittedName>
</protein>
<evidence type="ECO:0000313" key="2">
    <source>
        <dbReference type="EMBL" id="AAF83236.1"/>
    </source>
</evidence>
<dbReference type="KEGG" id="xfa:XF_0426"/>
<evidence type="ECO:0000256" key="1">
    <source>
        <dbReference type="SAM" id="MobiDB-lite"/>
    </source>
</evidence>
<name>Q9PG76_XYLFA</name>
<organism evidence="2 3">
    <name type="scientific">Xylella fastidiosa (strain 9a5c)</name>
    <dbReference type="NCBI Taxonomy" id="160492"/>
    <lineage>
        <taxon>Bacteria</taxon>
        <taxon>Pseudomonadati</taxon>
        <taxon>Pseudomonadota</taxon>
        <taxon>Gammaproteobacteria</taxon>
        <taxon>Lysobacterales</taxon>
        <taxon>Lysobacteraceae</taxon>
        <taxon>Xylella</taxon>
    </lineage>
</organism>
<gene>
    <name evidence="2" type="ordered locus">XF_0426</name>
</gene>